<evidence type="ECO:0000313" key="2">
    <source>
        <dbReference type="EMBL" id="CAD8118991.1"/>
    </source>
</evidence>
<protein>
    <submittedName>
        <fullName evidence="2">Uncharacterized protein</fullName>
    </submittedName>
</protein>
<dbReference type="AlphaFoldDB" id="A0A8S1QTL2"/>
<gene>
    <name evidence="2" type="ORF">PSON_ATCC_30995.1.T1190101</name>
</gene>
<reference evidence="2" key="1">
    <citation type="submission" date="2021-01" db="EMBL/GenBank/DDBJ databases">
        <authorList>
            <consortium name="Genoscope - CEA"/>
            <person name="William W."/>
        </authorList>
    </citation>
    <scope>NUCLEOTIDE SEQUENCE</scope>
</reference>
<sequence>MRLDHDKNVKAVEGRLLIEEKARYNHQIELLKKKEMKAQQTLKQFLQFNILSRAENESQAIKDDIQLIEEQIQQEREKVHQTHLQISKRSIKQEKMINNNNVLDHHIDNLIKKQMKHFSSQIFKKIEEQMISNKGGQYKKDNMLYIRLICNYSIREPQNKKDS</sequence>
<proteinExistence type="predicted"/>
<dbReference type="EMBL" id="CAJJDN010000119">
    <property type="protein sequence ID" value="CAD8118991.1"/>
    <property type="molecule type" value="Genomic_DNA"/>
</dbReference>
<organism evidence="2 3">
    <name type="scientific">Paramecium sonneborni</name>
    <dbReference type="NCBI Taxonomy" id="65129"/>
    <lineage>
        <taxon>Eukaryota</taxon>
        <taxon>Sar</taxon>
        <taxon>Alveolata</taxon>
        <taxon>Ciliophora</taxon>
        <taxon>Intramacronucleata</taxon>
        <taxon>Oligohymenophorea</taxon>
        <taxon>Peniculida</taxon>
        <taxon>Parameciidae</taxon>
        <taxon>Paramecium</taxon>
    </lineage>
</organism>
<comment type="caution">
    <text evidence="2">The sequence shown here is derived from an EMBL/GenBank/DDBJ whole genome shotgun (WGS) entry which is preliminary data.</text>
</comment>
<keyword evidence="1" id="KW-0175">Coiled coil</keyword>
<accession>A0A8S1QTL2</accession>
<name>A0A8S1QTL2_9CILI</name>
<keyword evidence="3" id="KW-1185">Reference proteome</keyword>
<feature type="coiled-coil region" evidence="1">
    <location>
        <begin position="21"/>
        <end position="85"/>
    </location>
</feature>
<dbReference type="Proteomes" id="UP000692954">
    <property type="component" value="Unassembled WGS sequence"/>
</dbReference>
<evidence type="ECO:0000313" key="3">
    <source>
        <dbReference type="Proteomes" id="UP000692954"/>
    </source>
</evidence>
<evidence type="ECO:0000256" key="1">
    <source>
        <dbReference type="SAM" id="Coils"/>
    </source>
</evidence>